<name>A0A177EDD5_9MICR</name>
<dbReference type="GeneID" id="93646883"/>
<evidence type="ECO:0000256" key="3">
    <source>
        <dbReference type="ARBA" id="ARBA00023274"/>
    </source>
</evidence>
<dbReference type="STRING" id="1805483.A0A177EDD5"/>
<dbReference type="RefSeq" id="XP_067544048.1">
    <property type="nucleotide sequence ID" value="XM_067687951.1"/>
</dbReference>
<dbReference type="OrthoDB" id="9616667at2759"/>
<evidence type="ECO:0000313" key="5">
    <source>
        <dbReference type="EMBL" id="OAG29400.1"/>
    </source>
</evidence>
<dbReference type="AlphaFoldDB" id="A0A177EDD5"/>
<keyword evidence="2 5" id="KW-0689">Ribosomal protein</keyword>
<keyword evidence="3" id="KW-0687">Ribonucleoprotein</keyword>
<reference evidence="5 6" key="1">
    <citation type="submission" date="2016-02" db="EMBL/GenBank/DDBJ databases">
        <title>Discovery of a natural microsporidian pathogen with a broad tissue tropism in Caenorhabditis elegans.</title>
        <authorList>
            <person name="Luallen R.J."/>
            <person name="Reinke A.W."/>
            <person name="Tong L."/>
            <person name="Botts M.R."/>
            <person name="Felix M.-A."/>
            <person name="Troemel E.R."/>
        </authorList>
    </citation>
    <scope>NUCLEOTIDE SEQUENCE [LARGE SCALE GENOMIC DNA]</scope>
    <source>
        <strain evidence="5 6">JUm2807</strain>
    </source>
</reference>
<dbReference type="Gene3D" id="1.10.10.1760">
    <property type="entry name" value="60S ribosomal protein L36"/>
    <property type="match status" value="1"/>
</dbReference>
<dbReference type="PANTHER" id="PTHR10114">
    <property type="entry name" value="60S RIBOSOMAL PROTEIN L36"/>
    <property type="match status" value="1"/>
</dbReference>
<dbReference type="GO" id="GO:0003735">
    <property type="term" value="F:structural constituent of ribosome"/>
    <property type="evidence" value="ECO:0007669"/>
    <property type="project" value="InterPro"/>
</dbReference>
<organism evidence="5 6">
    <name type="scientific">Nematocida displodere</name>
    <dbReference type="NCBI Taxonomy" id="1805483"/>
    <lineage>
        <taxon>Eukaryota</taxon>
        <taxon>Fungi</taxon>
        <taxon>Fungi incertae sedis</taxon>
        <taxon>Microsporidia</taxon>
        <taxon>Nematocida</taxon>
    </lineage>
</organism>
<evidence type="ECO:0000256" key="1">
    <source>
        <dbReference type="ARBA" id="ARBA00006509"/>
    </source>
</evidence>
<dbReference type="VEuPathDB" id="MicrosporidiaDB:NEDG_00533"/>
<evidence type="ECO:0000313" key="6">
    <source>
        <dbReference type="Proteomes" id="UP000185944"/>
    </source>
</evidence>
<dbReference type="GO" id="GO:0005840">
    <property type="term" value="C:ribosome"/>
    <property type="evidence" value="ECO:0007669"/>
    <property type="project" value="UniProtKB-KW"/>
</dbReference>
<comment type="caution">
    <text evidence="5">The sequence shown here is derived from an EMBL/GenBank/DDBJ whole genome shotgun (WGS) entry which is preliminary data.</text>
</comment>
<dbReference type="GO" id="GO:0006412">
    <property type="term" value="P:translation"/>
    <property type="evidence" value="ECO:0007669"/>
    <property type="project" value="InterPro"/>
</dbReference>
<comment type="similarity">
    <text evidence="1">Belongs to the eukaryotic ribosomal protein eL36 family.</text>
</comment>
<proteinExistence type="inferred from homology"/>
<dbReference type="Pfam" id="PF01158">
    <property type="entry name" value="Ribosomal_L36e"/>
    <property type="match status" value="1"/>
</dbReference>
<feature type="compositionally biased region" description="Basic residues" evidence="4">
    <location>
        <begin position="29"/>
        <end position="43"/>
    </location>
</feature>
<dbReference type="InterPro" id="IPR038097">
    <property type="entry name" value="Ribosomal_eL36_sf"/>
</dbReference>
<dbReference type="EMBL" id="LTDL01000040">
    <property type="protein sequence ID" value="OAG29400.1"/>
    <property type="molecule type" value="Genomic_DNA"/>
</dbReference>
<feature type="region of interest" description="Disordered" evidence="4">
    <location>
        <begin position="18"/>
        <end position="44"/>
    </location>
</feature>
<sequence>MKINPNTVQPITGVLSGNGTIFGREKGHPVKKIISRSEHKRNLKREPSMRAKLAMERTELATNIAKEICGLSPYEKRAIDFAKKGEDKKMKKFLKKRLGSLRVAKRKQERLMLEMRNLNQ</sequence>
<protein>
    <submittedName>
        <fullName evidence="5">Large subunit ribosomal protein L36e</fullName>
    </submittedName>
</protein>
<evidence type="ECO:0000256" key="2">
    <source>
        <dbReference type="ARBA" id="ARBA00022980"/>
    </source>
</evidence>
<gene>
    <name evidence="5" type="ORF">NEDG_00533</name>
</gene>
<keyword evidence="6" id="KW-1185">Reference proteome</keyword>
<dbReference type="InterPro" id="IPR000509">
    <property type="entry name" value="Ribosomal_eL36"/>
</dbReference>
<dbReference type="GO" id="GO:1990904">
    <property type="term" value="C:ribonucleoprotein complex"/>
    <property type="evidence" value="ECO:0007669"/>
    <property type="project" value="UniProtKB-KW"/>
</dbReference>
<dbReference type="Proteomes" id="UP000185944">
    <property type="component" value="Unassembled WGS sequence"/>
</dbReference>
<accession>A0A177EDD5</accession>
<evidence type="ECO:0000256" key="4">
    <source>
        <dbReference type="SAM" id="MobiDB-lite"/>
    </source>
</evidence>